<dbReference type="Pfam" id="PF02709">
    <property type="entry name" value="Glyco_transf_7C"/>
    <property type="match status" value="1"/>
</dbReference>
<evidence type="ECO:0008006" key="7">
    <source>
        <dbReference type="Google" id="ProtNLM"/>
    </source>
</evidence>
<dbReference type="Proteomes" id="UP000240621">
    <property type="component" value="Unassembled WGS sequence"/>
</dbReference>
<dbReference type="AlphaFoldDB" id="A0A2P8CKC2"/>
<feature type="domain" description="Glycosyltransferase 2-like" evidence="3">
    <location>
        <begin position="5"/>
        <end position="132"/>
    </location>
</feature>
<dbReference type="PANTHER" id="PTHR43179">
    <property type="entry name" value="RHAMNOSYLTRANSFERASE WBBL"/>
    <property type="match status" value="1"/>
</dbReference>
<name>A0A2P8CKC2_9BACT</name>
<feature type="transmembrane region" description="Helical" evidence="2">
    <location>
        <begin position="257"/>
        <end position="281"/>
    </location>
</feature>
<proteinExistence type="predicted"/>
<evidence type="ECO:0000256" key="2">
    <source>
        <dbReference type="SAM" id="Phobius"/>
    </source>
</evidence>
<keyword evidence="2" id="KW-1133">Transmembrane helix</keyword>
<accession>A0A2P8CKC2</accession>
<protein>
    <recommendedName>
        <fullName evidence="7">Glycosyltransferase 2-like domain-containing protein</fullName>
    </recommendedName>
</protein>
<evidence type="ECO:0000259" key="4">
    <source>
        <dbReference type="Pfam" id="PF02709"/>
    </source>
</evidence>
<comment type="caution">
    <text evidence="5">The sequence shown here is derived from an EMBL/GenBank/DDBJ whole genome shotgun (WGS) entry which is preliminary data.</text>
</comment>
<dbReference type="InterPro" id="IPR001173">
    <property type="entry name" value="Glyco_trans_2-like"/>
</dbReference>
<dbReference type="SUPFAM" id="SSF53448">
    <property type="entry name" value="Nucleotide-diphospho-sugar transferases"/>
    <property type="match status" value="1"/>
</dbReference>
<gene>
    <name evidence="5" type="ORF">CLV93_101339</name>
</gene>
<dbReference type="Gene3D" id="3.90.550.10">
    <property type="entry name" value="Spore Coat Polysaccharide Biosynthesis Protein SpsA, Chain A"/>
    <property type="match status" value="1"/>
</dbReference>
<evidence type="ECO:0000313" key="5">
    <source>
        <dbReference type="EMBL" id="PSK85383.1"/>
    </source>
</evidence>
<keyword evidence="2" id="KW-0472">Membrane</keyword>
<dbReference type="Pfam" id="PF00535">
    <property type="entry name" value="Glycos_transf_2"/>
    <property type="match status" value="1"/>
</dbReference>
<reference evidence="5 6" key="1">
    <citation type="submission" date="2018-03" db="EMBL/GenBank/DDBJ databases">
        <title>Genomic Encyclopedia of Archaeal and Bacterial Type Strains, Phase II (KMG-II): from individual species to whole genera.</title>
        <authorList>
            <person name="Goeker M."/>
        </authorList>
    </citation>
    <scope>NUCLEOTIDE SEQUENCE [LARGE SCALE GENOMIC DNA]</scope>
    <source>
        <strain evidence="5 6">DSM 27267</strain>
    </source>
</reference>
<keyword evidence="2" id="KW-0812">Transmembrane</keyword>
<keyword evidence="1" id="KW-0808">Transferase</keyword>
<dbReference type="GO" id="GO:0016740">
    <property type="term" value="F:transferase activity"/>
    <property type="evidence" value="ECO:0007669"/>
    <property type="project" value="UniProtKB-KW"/>
</dbReference>
<organism evidence="5 6">
    <name type="scientific">Prolixibacter denitrificans</name>
    <dbReference type="NCBI Taxonomy" id="1541063"/>
    <lineage>
        <taxon>Bacteria</taxon>
        <taxon>Pseudomonadati</taxon>
        <taxon>Bacteroidota</taxon>
        <taxon>Bacteroidia</taxon>
        <taxon>Marinilabiliales</taxon>
        <taxon>Prolixibacteraceae</taxon>
        <taxon>Prolixibacter</taxon>
    </lineage>
</organism>
<dbReference type="PANTHER" id="PTHR43179:SF7">
    <property type="entry name" value="RHAMNOSYLTRANSFERASE WBBL"/>
    <property type="match status" value="1"/>
</dbReference>
<dbReference type="InterPro" id="IPR027791">
    <property type="entry name" value="Galactosyl_T_C"/>
</dbReference>
<evidence type="ECO:0000259" key="3">
    <source>
        <dbReference type="Pfam" id="PF00535"/>
    </source>
</evidence>
<dbReference type="InterPro" id="IPR029044">
    <property type="entry name" value="Nucleotide-diphossugar_trans"/>
</dbReference>
<dbReference type="CDD" id="cd04186">
    <property type="entry name" value="GT_2_like_c"/>
    <property type="match status" value="1"/>
</dbReference>
<feature type="transmembrane region" description="Helical" evidence="2">
    <location>
        <begin position="301"/>
        <end position="317"/>
    </location>
</feature>
<sequence length="324" mass="36888">MVDLSIIIVNYRGWKHLANCLEALKNFSGEEFSFEVNVVDNCSNDGKLEAFQQRFPEFRFHLNSGNNGFSSGCNLGAKVSTGEYFLFLNPDTVASEEAVKELLATIRREAPITILSCGQKNSNGREERPFGFFPTLFTLSGILRAVYRKVKKNELAARFSSEKKIIYPDWVSGSVVMISKQQFEELGGWNDDYWLYYEDVDLCKRATDAGGKVALHNRVSIIHNHGGATRINPRVTALTKSEVIISRHVYLSRHYRGLSAAGLHFVVMTGVLLGKLVPAIFGLPFFFVRRLNQYTHLYRRLLAYYFLVPFRGTWLSLRSVNYKK</sequence>
<dbReference type="EMBL" id="PYGC01000001">
    <property type="protein sequence ID" value="PSK85383.1"/>
    <property type="molecule type" value="Genomic_DNA"/>
</dbReference>
<feature type="domain" description="Galactosyltransferase C-terminal" evidence="4">
    <location>
        <begin position="172"/>
        <end position="216"/>
    </location>
</feature>
<evidence type="ECO:0000313" key="6">
    <source>
        <dbReference type="Proteomes" id="UP000240621"/>
    </source>
</evidence>
<evidence type="ECO:0000256" key="1">
    <source>
        <dbReference type="ARBA" id="ARBA00022679"/>
    </source>
</evidence>